<dbReference type="InterPro" id="IPR025662">
    <property type="entry name" value="Sigma_54_int_dom_ATP-bd_1"/>
</dbReference>
<name>X1HY42_9ZZZZ</name>
<dbReference type="Pfam" id="PF00158">
    <property type="entry name" value="Sigma54_activat"/>
    <property type="match status" value="1"/>
</dbReference>
<proteinExistence type="predicted"/>
<feature type="non-terminal residue" evidence="5">
    <location>
        <position position="1"/>
    </location>
</feature>
<comment type="caution">
    <text evidence="5">The sequence shown here is derived from an EMBL/GenBank/DDBJ whole genome shotgun (WGS) entry which is preliminary data.</text>
</comment>
<dbReference type="GO" id="GO:0000160">
    <property type="term" value="P:phosphorelay signal transduction system"/>
    <property type="evidence" value="ECO:0007669"/>
    <property type="project" value="InterPro"/>
</dbReference>
<dbReference type="GO" id="GO:0005524">
    <property type="term" value="F:ATP binding"/>
    <property type="evidence" value="ECO:0007669"/>
    <property type="project" value="UniProtKB-KW"/>
</dbReference>
<feature type="non-terminal residue" evidence="5">
    <location>
        <position position="263"/>
    </location>
</feature>
<dbReference type="FunFam" id="3.40.50.300:FF:000006">
    <property type="entry name" value="DNA-binding transcriptional regulator NtrC"/>
    <property type="match status" value="1"/>
</dbReference>
<feature type="domain" description="Response regulatory" evidence="4">
    <location>
        <begin position="1"/>
        <end position="69"/>
    </location>
</feature>
<dbReference type="PROSITE" id="PS00676">
    <property type="entry name" value="SIGMA54_INTERACT_2"/>
    <property type="match status" value="1"/>
</dbReference>
<evidence type="ECO:0000256" key="1">
    <source>
        <dbReference type="ARBA" id="ARBA00022741"/>
    </source>
</evidence>
<dbReference type="GO" id="GO:0006355">
    <property type="term" value="P:regulation of DNA-templated transcription"/>
    <property type="evidence" value="ECO:0007669"/>
    <property type="project" value="InterPro"/>
</dbReference>
<sequence length="263" mass="29113">CAWDVRLPDGYGPVLLEETLHVPHRPPIIVITAHGDVDNAVYAMKNGAHDFLEKPIDLVELEESIQRAGELVSMRRELSHLRASQHKDLNFVVGKSPVMKTLLDHAQRAAEASVSVMITGETGTGKEVLARAIHGMGPRSKKPFIDISLPAVQSTVVEAELFGYEAGAFTSAEKRKPGLMEIADEGILFLDEISSSPVDVQVKLLRALEERSFRRVGGTILIKVDVQVIAASNRNLQKMMEAGEFREDLYYRLKVVDLHIRAN</sequence>
<gene>
    <name evidence="5" type="ORF">S03H2_49700</name>
</gene>
<dbReference type="InterPro" id="IPR025943">
    <property type="entry name" value="Sigma_54_int_dom_ATP-bd_2"/>
</dbReference>
<evidence type="ECO:0008006" key="6">
    <source>
        <dbReference type="Google" id="ProtNLM"/>
    </source>
</evidence>
<dbReference type="InterPro" id="IPR002078">
    <property type="entry name" value="Sigma_54_int"/>
</dbReference>
<evidence type="ECO:0000313" key="5">
    <source>
        <dbReference type="EMBL" id="GAH74392.1"/>
    </source>
</evidence>
<dbReference type="PANTHER" id="PTHR32071">
    <property type="entry name" value="TRANSCRIPTIONAL REGULATORY PROTEIN"/>
    <property type="match status" value="1"/>
</dbReference>
<dbReference type="SUPFAM" id="SSF52172">
    <property type="entry name" value="CheY-like"/>
    <property type="match status" value="1"/>
</dbReference>
<accession>X1HY42</accession>
<dbReference type="PROSITE" id="PS00675">
    <property type="entry name" value="SIGMA54_INTERACT_1"/>
    <property type="match status" value="1"/>
</dbReference>
<dbReference type="InterPro" id="IPR011006">
    <property type="entry name" value="CheY-like_superfamily"/>
</dbReference>
<keyword evidence="2" id="KW-0067">ATP-binding</keyword>
<dbReference type="SUPFAM" id="SSF52540">
    <property type="entry name" value="P-loop containing nucleoside triphosphate hydrolases"/>
    <property type="match status" value="1"/>
</dbReference>
<reference evidence="5" key="1">
    <citation type="journal article" date="2014" name="Front. Microbiol.">
        <title>High frequency of phylogenetically diverse reductive dehalogenase-homologous genes in deep subseafloor sedimentary metagenomes.</title>
        <authorList>
            <person name="Kawai M."/>
            <person name="Futagami T."/>
            <person name="Toyoda A."/>
            <person name="Takaki Y."/>
            <person name="Nishi S."/>
            <person name="Hori S."/>
            <person name="Arai W."/>
            <person name="Tsubouchi T."/>
            <person name="Morono Y."/>
            <person name="Uchiyama I."/>
            <person name="Ito T."/>
            <person name="Fujiyama A."/>
            <person name="Inagaki F."/>
            <person name="Takami H."/>
        </authorList>
    </citation>
    <scope>NUCLEOTIDE SEQUENCE</scope>
    <source>
        <strain evidence="5">Expedition CK06-06</strain>
    </source>
</reference>
<organism evidence="5">
    <name type="scientific">marine sediment metagenome</name>
    <dbReference type="NCBI Taxonomy" id="412755"/>
    <lineage>
        <taxon>unclassified sequences</taxon>
        <taxon>metagenomes</taxon>
        <taxon>ecological metagenomes</taxon>
    </lineage>
</organism>
<dbReference type="AlphaFoldDB" id="X1HY42"/>
<dbReference type="Pfam" id="PF00072">
    <property type="entry name" value="Response_reg"/>
    <property type="match status" value="1"/>
</dbReference>
<dbReference type="InterPro" id="IPR027417">
    <property type="entry name" value="P-loop_NTPase"/>
</dbReference>
<dbReference type="PROSITE" id="PS50045">
    <property type="entry name" value="SIGMA54_INTERACT_4"/>
    <property type="match status" value="1"/>
</dbReference>
<protein>
    <recommendedName>
        <fullName evidence="6">Sigma-54-dependent Fis family transcriptional regulator</fullName>
    </recommendedName>
</protein>
<evidence type="ECO:0000259" key="3">
    <source>
        <dbReference type="PROSITE" id="PS50045"/>
    </source>
</evidence>
<evidence type="ECO:0000259" key="4">
    <source>
        <dbReference type="PROSITE" id="PS50110"/>
    </source>
</evidence>
<dbReference type="CDD" id="cd00009">
    <property type="entry name" value="AAA"/>
    <property type="match status" value="1"/>
</dbReference>
<feature type="domain" description="Sigma-54 factor interaction" evidence="3">
    <location>
        <begin position="92"/>
        <end position="263"/>
    </location>
</feature>
<keyword evidence="1" id="KW-0547">Nucleotide-binding</keyword>
<dbReference type="Gene3D" id="3.40.50.300">
    <property type="entry name" value="P-loop containing nucleotide triphosphate hydrolases"/>
    <property type="match status" value="1"/>
</dbReference>
<dbReference type="SMART" id="SM00382">
    <property type="entry name" value="AAA"/>
    <property type="match status" value="1"/>
</dbReference>
<dbReference type="Gene3D" id="3.40.50.2300">
    <property type="match status" value="1"/>
</dbReference>
<dbReference type="EMBL" id="BARU01031426">
    <property type="protein sequence ID" value="GAH74392.1"/>
    <property type="molecule type" value="Genomic_DNA"/>
</dbReference>
<dbReference type="InterPro" id="IPR003593">
    <property type="entry name" value="AAA+_ATPase"/>
</dbReference>
<dbReference type="PROSITE" id="PS50110">
    <property type="entry name" value="RESPONSE_REGULATORY"/>
    <property type="match status" value="1"/>
</dbReference>
<dbReference type="InterPro" id="IPR001789">
    <property type="entry name" value="Sig_transdc_resp-reg_receiver"/>
</dbReference>
<evidence type="ECO:0000256" key="2">
    <source>
        <dbReference type="ARBA" id="ARBA00022840"/>
    </source>
</evidence>